<evidence type="ECO:0000313" key="1">
    <source>
        <dbReference type="EMBL" id="NIJ07788.1"/>
    </source>
</evidence>
<gene>
    <name evidence="1" type="ORF">FHS31_001398</name>
</gene>
<evidence type="ECO:0000313" key="2">
    <source>
        <dbReference type="Proteomes" id="UP000727456"/>
    </source>
</evidence>
<dbReference type="CDD" id="cd11374">
    <property type="entry name" value="CE4_u10"/>
    <property type="match status" value="1"/>
</dbReference>
<dbReference type="Pfam" id="PF10096">
    <property type="entry name" value="DUF2334"/>
    <property type="match status" value="1"/>
</dbReference>
<reference evidence="1 2" key="1">
    <citation type="submission" date="2020-03" db="EMBL/GenBank/DDBJ databases">
        <title>Genomic Encyclopedia of Type Strains, Phase III (KMG-III): the genomes of soil and plant-associated and newly described type strains.</title>
        <authorList>
            <person name="Whitman W."/>
        </authorList>
    </citation>
    <scope>NUCLEOTIDE SEQUENCE [LARGE SCALE GENOMIC DNA]</scope>
    <source>
        <strain evidence="1 2">CECT 8804</strain>
    </source>
</reference>
<dbReference type="InterPro" id="IPR018763">
    <property type="entry name" value="DUF2334"/>
</dbReference>
<organism evidence="1 2">
    <name type="scientific">Sphingomonas vulcanisoli</name>
    <dbReference type="NCBI Taxonomy" id="1658060"/>
    <lineage>
        <taxon>Bacteria</taxon>
        <taxon>Pseudomonadati</taxon>
        <taxon>Pseudomonadota</taxon>
        <taxon>Alphaproteobacteria</taxon>
        <taxon>Sphingomonadales</taxon>
        <taxon>Sphingomonadaceae</taxon>
        <taxon>Sphingomonas</taxon>
    </lineage>
</organism>
<evidence type="ECO:0008006" key="3">
    <source>
        <dbReference type="Google" id="ProtNLM"/>
    </source>
</evidence>
<protein>
    <recommendedName>
        <fullName evidence="3">DUF2334 domain-containing protein</fullName>
    </recommendedName>
</protein>
<dbReference type="RefSeq" id="WP_167072653.1">
    <property type="nucleotide sequence ID" value="NZ_JAAOZC010000003.1"/>
</dbReference>
<dbReference type="EMBL" id="JAAOZC010000003">
    <property type="protein sequence ID" value="NIJ07788.1"/>
    <property type="molecule type" value="Genomic_DNA"/>
</dbReference>
<name>A0ABX0TRT2_9SPHN</name>
<sequence length="256" mass="28009">MPHSAEKQLLVSIHDVSPAFEPQVDRLLGRLTGLMGSHRLAMLVVPDHWGRAPLGAAPAFARRLRGWADAGVEMFLHGWYHRDETAHAGQWDRFKARHFTASEGEFLGLSEAVAEQRIAEGLDLIEQATGRSAAGFIAPAWLYGPGAKAALTKLNVPIAEDHLRVWRPATGEVLAKGPVLTWASRSRWRTTSSLAATMLGRIALRHQPVVRIAVHPGDTHKSLILADIDHTMRHFLKTHRPARYADLGAPALAAAA</sequence>
<dbReference type="SUPFAM" id="SSF88713">
    <property type="entry name" value="Glycoside hydrolase/deacetylase"/>
    <property type="match status" value="1"/>
</dbReference>
<accession>A0ABX0TRT2</accession>
<dbReference type="Gene3D" id="3.20.20.370">
    <property type="entry name" value="Glycoside hydrolase/deacetylase"/>
    <property type="match status" value="1"/>
</dbReference>
<dbReference type="InterPro" id="IPR011330">
    <property type="entry name" value="Glyco_hydro/deAcase_b/a-brl"/>
</dbReference>
<proteinExistence type="predicted"/>
<comment type="caution">
    <text evidence="1">The sequence shown here is derived from an EMBL/GenBank/DDBJ whole genome shotgun (WGS) entry which is preliminary data.</text>
</comment>
<keyword evidence="2" id="KW-1185">Reference proteome</keyword>
<dbReference type="Proteomes" id="UP000727456">
    <property type="component" value="Unassembled WGS sequence"/>
</dbReference>